<feature type="transmembrane region" description="Helical" evidence="1">
    <location>
        <begin position="43"/>
        <end position="62"/>
    </location>
</feature>
<keyword evidence="1" id="KW-0472">Membrane</keyword>
<reference evidence="3" key="1">
    <citation type="submission" date="2022-11" db="UniProtKB">
        <authorList>
            <consortium name="WormBaseParasite"/>
        </authorList>
    </citation>
    <scope>IDENTIFICATION</scope>
</reference>
<keyword evidence="2" id="KW-1185">Reference proteome</keyword>
<evidence type="ECO:0000313" key="2">
    <source>
        <dbReference type="Proteomes" id="UP000887565"/>
    </source>
</evidence>
<proteinExistence type="predicted"/>
<name>A0A915IT83_ROMCU</name>
<accession>A0A915IT83</accession>
<evidence type="ECO:0000256" key="1">
    <source>
        <dbReference type="SAM" id="Phobius"/>
    </source>
</evidence>
<keyword evidence="1" id="KW-0812">Transmembrane</keyword>
<dbReference type="Proteomes" id="UP000887565">
    <property type="component" value="Unplaced"/>
</dbReference>
<protein>
    <submittedName>
        <fullName evidence="3">Uncharacterized protein</fullName>
    </submittedName>
</protein>
<keyword evidence="1" id="KW-1133">Transmembrane helix</keyword>
<dbReference type="WBParaSite" id="nRc.2.0.1.t16589-RA">
    <property type="protein sequence ID" value="nRc.2.0.1.t16589-RA"/>
    <property type="gene ID" value="nRc.2.0.1.g16589"/>
</dbReference>
<sequence>MSQLVLQTANLILFRLLIGLQFSLKNFGFLQSFFHLINFLFDAFFSLFDVSDAILLFTEFFAKILKAFYKKPTTINNDQFKSRHGLARNKMAKHARLACDTRSSWDLTKRWNPPADAKGGYAPNGGREYGIHAFSADVSLTLYNMDTVVIVDDFPFFLPVPPLSPILA</sequence>
<dbReference type="AlphaFoldDB" id="A0A915IT83"/>
<evidence type="ECO:0000313" key="3">
    <source>
        <dbReference type="WBParaSite" id="nRc.2.0.1.t16589-RA"/>
    </source>
</evidence>
<organism evidence="2 3">
    <name type="scientific">Romanomermis culicivorax</name>
    <name type="common">Nematode worm</name>
    <dbReference type="NCBI Taxonomy" id="13658"/>
    <lineage>
        <taxon>Eukaryota</taxon>
        <taxon>Metazoa</taxon>
        <taxon>Ecdysozoa</taxon>
        <taxon>Nematoda</taxon>
        <taxon>Enoplea</taxon>
        <taxon>Dorylaimia</taxon>
        <taxon>Mermithida</taxon>
        <taxon>Mermithoidea</taxon>
        <taxon>Mermithidae</taxon>
        <taxon>Romanomermis</taxon>
    </lineage>
</organism>